<evidence type="ECO:0000256" key="2">
    <source>
        <dbReference type="ARBA" id="ARBA00023125"/>
    </source>
</evidence>
<dbReference type="PANTHER" id="PTHR30154:SF34">
    <property type="entry name" value="TRANSCRIPTIONAL REGULATOR AZLB"/>
    <property type="match status" value="1"/>
</dbReference>
<dbReference type="SMART" id="SM00344">
    <property type="entry name" value="HTH_ASNC"/>
    <property type="match status" value="1"/>
</dbReference>
<dbReference type="Pfam" id="PF13404">
    <property type="entry name" value="HTH_AsnC-type"/>
    <property type="match status" value="1"/>
</dbReference>
<keyword evidence="6" id="KW-1185">Reference proteome</keyword>
<feature type="domain" description="HTH asnC-type" evidence="4">
    <location>
        <begin position="1"/>
        <end position="70"/>
    </location>
</feature>
<dbReference type="GO" id="GO:0005829">
    <property type="term" value="C:cytosol"/>
    <property type="evidence" value="ECO:0007669"/>
    <property type="project" value="TreeGrafter"/>
</dbReference>
<comment type="caution">
    <text evidence="5">The sequence shown here is derived from an EMBL/GenBank/DDBJ whole genome shotgun (WGS) entry which is preliminary data.</text>
</comment>
<reference evidence="5 6" key="1">
    <citation type="journal article" date="2014" name="Int. J. Syst. Evol. Microbiol.">
        <title>Complete genome sequence of Corynebacterium casei LMG S-19264T (=DSM 44701T), isolated from a smear-ripened cheese.</title>
        <authorList>
            <consortium name="US DOE Joint Genome Institute (JGI-PGF)"/>
            <person name="Walter F."/>
            <person name="Albersmeier A."/>
            <person name="Kalinowski J."/>
            <person name="Ruckert C."/>
        </authorList>
    </citation>
    <scope>NUCLEOTIDE SEQUENCE [LARGE SCALE GENOMIC DNA]</scope>
    <source>
        <strain evidence="5 6">CGMCC 1.7029</strain>
    </source>
</reference>
<proteinExistence type="predicted"/>
<organism evidence="5 6">
    <name type="scientific">Gemmobacter aquaticus</name>
    <dbReference type="NCBI Taxonomy" id="490185"/>
    <lineage>
        <taxon>Bacteria</taxon>
        <taxon>Pseudomonadati</taxon>
        <taxon>Pseudomonadota</taxon>
        <taxon>Alphaproteobacteria</taxon>
        <taxon>Rhodobacterales</taxon>
        <taxon>Paracoccaceae</taxon>
        <taxon>Gemmobacter</taxon>
    </lineage>
</organism>
<keyword evidence="3" id="KW-0804">Transcription</keyword>
<dbReference type="InterPro" id="IPR011008">
    <property type="entry name" value="Dimeric_a/b-barrel"/>
</dbReference>
<evidence type="ECO:0000256" key="1">
    <source>
        <dbReference type="ARBA" id="ARBA00023015"/>
    </source>
</evidence>
<dbReference type="InterPro" id="IPR019888">
    <property type="entry name" value="Tscrpt_reg_AsnC-like"/>
</dbReference>
<dbReference type="RefSeq" id="WP_146286146.1">
    <property type="nucleotide sequence ID" value="NZ_BMLP01000001.1"/>
</dbReference>
<dbReference type="AlphaFoldDB" id="A0A917YH58"/>
<keyword evidence="1" id="KW-0805">Transcription regulation</keyword>
<dbReference type="Proteomes" id="UP000598196">
    <property type="component" value="Unassembled WGS sequence"/>
</dbReference>
<name>A0A917YH58_9RHOB</name>
<evidence type="ECO:0000313" key="6">
    <source>
        <dbReference type="Proteomes" id="UP000598196"/>
    </source>
</evidence>
<keyword evidence="2" id="KW-0238">DNA-binding</keyword>
<dbReference type="EMBL" id="BMLP01000001">
    <property type="protein sequence ID" value="GGO23186.1"/>
    <property type="molecule type" value="Genomic_DNA"/>
</dbReference>
<dbReference type="InterPro" id="IPR036390">
    <property type="entry name" value="WH_DNA-bd_sf"/>
</dbReference>
<dbReference type="Gene3D" id="3.30.70.920">
    <property type="match status" value="1"/>
</dbReference>
<dbReference type="GO" id="GO:0043200">
    <property type="term" value="P:response to amino acid"/>
    <property type="evidence" value="ECO:0007669"/>
    <property type="project" value="TreeGrafter"/>
</dbReference>
<dbReference type="InterPro" id="IPR019887">
    <property type="entry name" value="Tscrpt_reg_AsnC/Lrp_C"/>
</dbReference>
<dbReference type="PRINTS" id="PR00033">
    <property type="entry name" value="HTHASNC"/>
</dbReference>
<gene>
    <name evidence="5" type="ORF">GCM10010991_00250</name>
</gene>
<evidence type="ECO:0000259" key="4">
    <source>
        <dbReference type="PROSITE" id="PS50956"/>
    </source>
</evidence>
<dbReference type="OrthoDB" id="7856348at2"/>
<dbReference type="Pfam" id="PF01037">
    <property type="entry name" value="AsnC_trans_reg"/>
    <property type="match status" value="1"/>
</dbReference>
<dbReference type="PROSITE" id="PS50956">
    <property type="entry name" value="HTH_ASNC_2"/>
    <property type="match status" value="1"/>
</dbReference>
<dbReference type="InterPro" id="IPR000485">
    <property type="entry name" value="AsnC-type_HTH_dom"/>
</dbReference>
<sequence>MDNLDRKILRIVQRNCQLKAEAIAEEVGLSASAVQRRLRQLRQDRVITSEIAVVDMKEVGGGMTFIAGLEIERDNYDTLQRLRNWAARNDNIQQLFYVTGSVDLIAIITARDVTEYDDIAAQIMRENSQVRRINTNVVLKSIKSGLFVPVPDVEEID</sequence>
<dbReference type="SUPFAM" id="SSF54909">
    <property type="entry name" value="Dimeric alpha+beta barrel"/>
    <property type="match status" value="1"/>
</dbReference>
<dbReference type="SUPFAM" id="SSF46785">
    <property type="entry name" value="Winged helix' DNA-binding domain"/>
    <property type="match status" value="1"/>
</dbReference>
<evidence type="ECO:0000313" key="5">
    <source>
        <dbReference type="EMBL" id="GGO23186.1"/>
    </source>
</evidence>
<protein>
    <submittedName>
        <fullName evidence="5">Transcriptional regulator</fullName>
    </submittedName>
</protein>
<dbReference type="Gene3D" id="1.10.10.10">
    <property type="entry name" value="Winged helix-like DNA-binding domain superfamily/Winged helix DNA-binding domain"/>
    <property type="match status" value="1"/>
</dbReference>
<evidence type="ECO:0000256" key="3">
    <source>
        <dbReference type="ARBA" id="ARBA00023163"/>
    </source>
</evidence>
<dbReference type="GO" id="GO:0043565">
    <property type="term" value="F:sequence-specific DNA binding"/>
    <property type="evidence" value="ECO:0007669"/>
    <property type="project" value="InterPro"/>
</dbReference>
<dbReference type="InterPro" id="IPR036388">
    <property type="entry name" value="WH-like_DNA-bd_sf"/>
</dbReference>
<accession>A0A917YH58</accession>
<dbReference type="PANTHER" id="PTHR30154">
    <property type="entry name" value="LEUCINE-RESPONSIVE REGULATORY PROTEIN"/>
    <property type="match status" value="1"/>
</dbReference>